<dbReference type="NCBIfam" id="TIGR00038">
    <property type="entry name" value="efp"/>
    <property type="match status" value="1"/>
</dbReference>
<dbReference type="AlphaFoldDB" id="M1V8E0"/>
<dbReference type="PROSITE" id="PS01275">
    <property type="entry name" value="EFP"/>
    <property type="match status" value="1"/>
</dbReference>
<dbReference type="EMBL" id="AP006493">
    <property type="protein sequence ID" value="BAM80554.1"/>
    <property type="molecule type" value="Genomic_DNA"/>
</dbReference>
<organism evidence="9 10">
    <name type="scientific">Cyanidioschyzon merolae (strain NIES-3377 / 10D)</name>
    <name type="common">Unicellular red alga</name>
    <dbReference type="NCBI Taxonomy" id="280699"/>
    <lineage>
        <taxon>Eukaryota</taxon>
        <taxon>Rhodophyta</taxon>
        <taxon>Bangiophyceae</taxon>
        <taxon>Cyanidiales</taxon>
        <taxon>Cyanidiaceae</taxon>
        <taxon>Cyanidioschyzon</taxon>
    </lineage>
</organism>
<reference evidence="9 10" key="2">
    <citation type="journal article" date="2007" name="BMC Biol.">
        <title>A 100%-complete sequence reveals unusually simple genomic features in the hot-spring red alga Cyanidioschyzon merolae.</title>
        <authorList>
            <person name="Nozaki H."/>
            <person name="Takano H."/>
            <person name="Misumi O."/>
            <person name="Terasawa K."/>
            <person name="Matsuzaki M."/>
            <person name="Maruyama S."/>
            <person name="Nishida K."/>
            <person name="Yagisawa F."/>
            <person name="Yoshida Y."/>
            <person name="Fujiwara T."/>
            <person name="Takio S."/>
            <person name="Tamura K."/>
            <person name="Chung S.J."/>
            <person name="Nakamura S."/>
            <person name="Kuroiwa H."/>
            <person name="Tanaka K."/>
            <person name="Sato N."/>
            <person name="Kuroiwa T."/>
        </authorList>
    </citation>
    <scope>NUCLEOTIDE SEQUENCE [LARGE SCALE GENOMIC DNA]</scope>
    <source>
        <strain evidence="9 10">10D</strain>
    </source>
</reference>
<comment type="subcellular location">
    <subcellularLocation>
        <location evidence="1">Cytoplasm</location>
    </subcellularLocation>
</comment>
<evidence type="ECO:0000259" key="8">
    <source>
        <dbReference type="SMART" id="SM01185"/>
    </source>
</evidence>
<dbReference type="OrthoDB" id="10259892at2759"/>
<dbReference type="Pfam" id="PF08207">
    <property type="entry name" value="EFP_N"/>
    <property type="match status" value="1"/>
</dbReference>
<gene>
    <name evidence="9" type="ORF">CYME_CMK187C</name>
</gene>
<evidence type="ECO:0000256" key="2">
    <source>
        <dbReference type="ARBA" id="ARBA00004815"/>
    </source>
</evidence>
<dbReference type="GO" id="GO:0003746">
    <property type="term" value="F:translation elongation factor activity"/>
    <property type="evidence" value="ECO:0007669"/>
    <property type="project" value="UniProtKB-KW"/>
</dbReference>
<accession>M1V8E0</accession>
<dbReference type="Pfam" id="PF09285">
    <property type="entry name" value="Elong-fact-P_C"/>
    <property type="match status" value="1"/>
</dbReference>
<dbReference type="GeneID" id="16994341"/>
<dbReference type="InterPro" id="IPR015365">
    <property type="entry name" value="Elong-fact-P_C"/>
</dbReference>
<name>M1V8E0_CYAM1</name>
<dbReference type="FunFam" id="2.40.50.140:FF:000009">
    <property type="entry name" value="Elongation factor P"/>
    <property type="match status" value="1"/>
</dbReference>
<feature type="domain" description="Translation elongation factor P/YeiP central" evidence="8">
    <location>
        <begin position="144"/>
        <end position="198"/>
    </location>
</feature>
<dbReference type="PANTHER" id="PTHR30053">
    <property type="entry name" value="ELONGATION FACTOR P"/>
    <property type="match status" value="1"/>
</dbReference>
<dbReference type="Proteomes" id="UP000007014">
    <property type="component" value="Chromosome 11"/>
</dbReference>
<reference evidence="9 10" key="1">
    <citation type="journal article" date="2004" name="Nature">
        <title>Genome sequence of the ultrasmall unicellular red alga Cyanidioschyzon merolae 10D.</title>
        <authorList>
            <person name="Matsuzaki M."/>
            <person name="Misumi O."/>
            <person name="Shin-i T."/>
            <person name="Maruyama S."/>
            <person name="Takahara M."/>
            <person name="Miyagishima S."/>
            <person name="Mori T."/>
            <person name="Nishida K."/>
            <person name="Yagisawa F."/>
            <person name="Nishida K."/>
            <person name="Yoshida Y."/>
            <person name="Nishimura Y."/>
            <person name="Nakao S."/>
            <person name="Kobayashi T."/>
            <person name="Momoyama Y."/>
            <person name="Higashiyama T."/>
            <person name="Minoda A."/>
            <person name="Sano M."/>
            <person name="Nomoto H."/>
            <person name="Oishi K."/>
            <person name="Hayashi H."/>
            <person name="Ohta F."/>
            <person name="Nishizaka S."/>
            <person name="Haga S."/>
            <person name="Miura S."/>
            <person name="Morishita T."/>
            <person name="Kabeya Y."/>
            <person name="Terasawa K."/>
            <person name="Suzuki Y."/>
            <person name="Ishii Y."/>
            <person name="Asakawa S."/>
            <person name="Takano H."/>
            <person name="Ohta N."/>
            <person name="Kuroiwa H."/>
            <person name="Tanaka K."/>
            <person name="Shimizu N."/>
            <person name="Sugano S."/>
            <person name="Sato N."/>
            <person name="Nozaki H."/>
            <person name="Ogasawara N."/>
            <person name="Kohara Y."/>
            <person name="Kuroiwa T."/>
        </authorList>
    </citation>
    <scope>NUCLEOTIDE SEQUENCE [LARGE SCALE GENOMIC DNA]</scope>
    <source>
        <strain evidence="9 10">10D</strain>
    </source>
</reference>
<evidence type="ECO:0000256" key="4">
    <source>
        <dbReference type="ARBA" id="ARBA00022490"/>
    </source>
</evidence>
<dbReference type="CDD" id="cd05794">
    <property type="entry name" value="S1_EF-P_repeat_2"/>
    <property type="match status" value="1"/>
</dbReference>
<dbReference type="InterPro" id="IPR001059">
    <property type="entry name" value="Transl_elong_P/YeiP_cen"/>
</dbReference>
<dbReference type="eggNOG" id="ENOG502QSVF">
    <property type="taxonomic scope" value="Eukaryota"/>
</dbReference>
<dbReference type="NCBIfam" id="NF001810">
    <property type="entry name" value="PRK00529.1"/>
    <property type="match status" value="1"/>
</dbReference>
<evidence type="ECO:0000256" key="5">
    <source>
        <dbReference type="ARBA" id="ARBA00022768"/>
    </source>
</evidence>
<dbReference type="UniPathway" id="UPA00345"/>
<dbReference type="OMA" id="WSVVEFQ"/>
<dbReference type="GO" id="GO:0005829">
    <property type="term" value="C:cytosol"/>
    <property type="evidence" value="ECO:0007669"/>
    <property type="project" value="UniProtKB-ARBA"/>
</dbReference>
<dbReference type="SMART" id="SM01185">
    <property type="entry name" value="EFP"/>
    <property type="match status" value="1"/>
</dbReference>
<dbReference type="Pfam" id="PF01132">
    <property type="entry name" value="EFP"/>
    <property type="match status" value="1"/>
</dbReference>
<dbReference type="CDD" id="cd04470">
    <property type="entry name" value="S1_EF-P_repeat_1"/>
    <property type="match status" value="1"/>
</dbReference>
<dbReference type="SUPFAM" id="SSF50104">
    <property type="entry name" value="Translation proteins SH3-like domain"/>
    <property type="match status" value="1"/>
</dbReference>
<dbReference type="SMART" id="SM00841">
    <property type="entry name" value="Elong-fact-P_C"/>
    <property type="match status" value="1"/>
</dbReference>
<evidence type="ECO:0000259" key="7">
    <source>
        <dbReference type="SMART" id="SM00841"/>
    </source>
</evidence>
<keyword evidence="10" id="KW-1185">Reference proteome</keyword>
<dbReference type="InterPro" id="IPR008991">
    <property type="entry name" value="Translation_prot_SH3-like_sf"/>
</dbReference>
<dbReference type="Gene3D" id="2.40.50.140">
    <property type="entry name" value="Nucleic acid-binding proteins"/>
    <property type="match status" value="2"/>
</dbReference>
<dbReference type="FunFam" id="2.40.50.140:FF:000004">
    <property type="entry name" value="Elongation factor P"/>
    <property type="match status" value="1"/>
</dbReference>
<dbReference type="InterPro" id="IPR011768">
    <property type="entry name" value="Transl_elongation_fac_P"/>
</dbReference>
<dbReference type="Gramene" id="CMK187CT">
    <property type="protein sequence ID" value="CMK187CT"/>
    <property type="gene ID" value="CMK187C"/>
</dbReference>
<evidence type="ECO:0000256" key="1">
    <source>
        <dbReference type="ARBA" id="ARBA00004496"/>
    </source>
</evidence>
<dbReference type="InterPro" id="IPR020599">
    <property type="entry name" value="Transl_elong_fac_P/YeiP"/>
</dbReference>
<dbReference type="SUPFAM" id="SSF50249">
    <property type="entry name" value="Nucleic acid-binding proteins"/>
    <property type="match status" value="2"/>
</dbReference>
<proteinExistence type="inferred from homology"/>
<evidence type="ECO:0000256" key="6">
    <source>
        <dbReference type="ARBA" id="ARBA00022917"/>
    </source>
</evidence>
<dbReference type="STRING" id="280699.M1V8E0"/>
<keyword evidence="4" id="KW-0963">Cytoplasm</keyword>
<keyword evidence="6" id="KW-0648">Protein biosynthesis</keyword>
<evidence type="ECO:0000313" key="9">
    <source>
        <dbReference type="EMBL" id="BAM80554.1"/>
    </source>
</evidence>
<dbReference type="Gene3D" id="2.30.30.30">
    <property type="match status" value="1"/>
</dbReference>
<feature type="domain" description="Elongation factor P C-terminal" evidence="7">
    <location>
        <begin position="206"/>
        <end position="261"/>
    </location>
</feature>
<comment type="pathway">
    <text evidence="2">Protein biosynthesis; polypeptide chain elongation.</text>
</comment>
<dbReference type="InterPro" id="IPR013185">
    <property type="entry name" value="Transl_elong_KOW-like"/>
</dbReference>
<dbReference type="FunFam" id="2.30.30.30:FF:000003">
    <property type="entry name" value="Elongation factor P"/>
    <property type="match status" value="1"/>
</dbReference>
<dbReference type="HAMAP" id="MF_00141">
    <property type="entry name" value="EF_P"/>
    <property type="match status" value="1"/>
</dbReference>
<protein>
    <submittedName>
        <fullName evidence="9">Chloroplast translation elongation factor P</fullName>
    </submittedName>
</protein>
<dbReference type="InterPro" id="IPR012340">
    <property type="entry name" value="NA-bd_OB-fold"/>
</dbReference>
<dbReference type="RefSeq" id="XP_005536590.1">
    <property type="nucleotide sequence ID" value="XM_005536533.1"/>
</dbReference>
<dbReference type="KEGG" id="cme:CYME_CMK187C"/>
<dbReference type="PANTHER" id="PTHR30053:SF12">
    <property type="entry name" value="ELONGATION FACTOR P (EF-P) FAMILY PROTEIN"/>
    <property type="match status" value="1"/>
</dbReference>
<comment type="similarity">
    <text evidence="3">Belongs to the elongation factor P family.</text>
</comment>
<dbReference type="GO" id="GO:0043043">
    <property type="term" value="P:peptide biosynthetic process"/>
    <property type="evidence" value="ECO:0007669"/>
    <property type="project" value="InterPro"/>
</dbReference>
<sequence>MMRHVPCFLYSFLGNSSTARRTDVQRARHLQAQLSTACWRRAQRTRTAQGLGDGCRVAFWRGVPRRPVAERWWSPRMDVNSNDFRVGLTIEVDGSPFKVIEHLHVKPGKGAAFVRTKLKNLLTGNTMERTFRAGETVPEAQVEKFEAQYTYSAENEYVFMNMATFEEEHVPNEVVGDTAKYLRVGQDVSVTKWNGKPIEVEVPATLTLEVVETDPGVRGNTAQGGSKPAKLETGVVVQVPLFIEVGEKIKVDTRTGSYLSRG</sequence>
<evidence type="ECO:0000313" key="10">
    <source>
        <dbReference type="Proteomes" id="UP000007014"/>
    </source>
</evidence>
<dbReference type="InterPro" id="IPR013852">
    <property type="entry name" value="Transl_elong_P/YeiP_CS"/>
</dbReference>
<dbReference type="InterPro" id="IPR014722">
    <property type="entry name" value="Rib_uL2_dom2"/>
</dbReference>
<dbReference type="HOGENOM" id="CLU_074944_0_1_1"/>
<keyword evidence="5 9" id="KW-0251">Elongation factor</keyword>
<evidence type="ECO:0000256" key="3">
    <source>
        <dbReference type="ARBA" id="ARBA00009479"/>
    </source>
</evidence>